<organism evidence="1">
    <name type="scientific">marine sediment metagenome</name>
    <dbReference type="NCBI Taxonomy" id="412755"/>
    <lineage>
        <taxon>unclassified sequences</taxon>
        <taxon>metagenomes</taxon>
        <taxon>ecological metagenomes</taxon>
    </lineage>
</organism>
<dbReference type="AlphaFoldDB" id="A0A0F8X4Y7"/>
<name>A0A0F8X4Y7_9ZZZZ</name>
<protein>
    <submittedName>
        <fullName evidence="1">Uncharacterized protein</fullName>
    </submittedName>
</protein>
<gene>
    <name evidence="1" type="ORF">LCGC14_2986830</name>
</gene>
<accession>A0A0F8X4Y7</accession>
<dbReference type="EMBL" id="LAZR01061142">
    <property type="protein sequence ID" value="KKK64177.1"/>
    <property type="molecule type" value="Genomic_DNA"/>
</dbReference>
<evidence type="ECO:0000313" key="1">
    <source>
        <dbReference type="EMBL" id="KKK64177.1"/>
    </source>
</evidence>
<proteinExistence type="predicted"/>
<sequence>MRMTDPWGFIGTGFVSNLIERKVFTPISKAEYMKNRPREDEIVLGIGLFYDHPNAVGAFFRKGNFVYFEGYLGLSELGTGIEAISSDKVF</sequence>
<feature type="non-terminal residue" evidence="1">
    <location>
        <position position="90"/>
    </location>
</feature>
<comment type="caution">
    <text evidence="1">The sequence shown here is derived from an EMBL/GenBank/DDBJ whole genome shotgun (WGS) entry which is preliminary data.</text>
</comment>
<reference evidence="1" key="1">
    <citation type="journal article" date="2015" name="Nature">
        <title>Complex archaea that bridge the gap between prokaryotes and eukaryotes.</title>
        <authorList>
            <person name="Spang A."/>
            <person name="Saw J.H."/>
            <person name="Jorgensen S.L."/>
            <person name="Zaremba-Niedzwiedzka K."/>
            <person name="Martijn J."/>
            <person name="Lind A.E."/>
            <person name="van Eijk R."/>
            <person name="Schleper C."/>
            <person name="Guy L."/>
            <person name="Ettema T.J."/>
        </authorList>
    </citation>
    <scope>NUCLEOTIDE SEQUENCE</scope>
</reference>